<dbReference type="Proteomes" id="UP001627154">
    <property type="component" value="Unassembled WGS sequence"/>
</dbReference>
<dbReference type="Gene3D" id="3.40.50.150">
    <property type="entry name" value="Vaccinia Virus protein VP39"/>
    <property type="match status" value="1"/>
</dbReference>
<dbReference type="InterPro" id="IPR004556">
    <property type="entry name" value="HemK-like"/>
</dbReference>
<dbReference type="InterPro" id="IPR019874">
    <property type="entry name" value="RF_methyltr_PrmC"/>
</dbReference>
<evidence type="ECO:0008006" key="8">
    <source>
        <dbReference type="Google" id="ProtNLM"/>
    </source>
</evidence>
<dbReference type="NCBIfam" id="TIGR03534">
    <property type="entry name" value="RF_mod_PrmC"/>
    <property type="match status" value="1"/>
</dbReference>
<keyword evidence="3" id="KW-0949">S-adenosyl-L-methionine</keyword>
<feature type="domain" description="Release factor glutamine methyltransferase N-terminal" evidence="5">
    <location>
        <begin position="62"/>
        <end position="130"/>
    </location>
</feature>
<feature type="domain" description="Methyltransferase" evidence="4">
    <location>
        <begin position="171"/>
        <end position="336"/>
    </location>
</feature>
<dbReference type="GO" id="GO:0032259">
    <property type="term" value="P:methylation"/>
    <property type="evidence" value="ECO:0007669"/>
    <property type="project" value="UniProtKB-KW"/>
</dbReference>
<dbReference type="AlphaFoldDB" id="A0ABD2XIW6"/>
<keyword evidence="7" id="KW-1185">Reference proteome</keyword>
<dbReference type="InterPro" id="IPR029063">
    <property type="entry name" value="SAM-dependent_MTases_sf"/>
</dbReference>
<dbReference type="Gene3D" id="1.10.8.10">
    <property type="entry name" value="DNA helicase RuvA subunit, C-terminal domain"/>
    <property type="match status" value="1"/>
</dbReference>
<dbReference type="PROSITE" id="PS00092">
    <property type="entry name" value="N6_MTASE"/>
    <property type="match status" value="1"/>
</dbReference>
<dbReference type="InterPro" id="IPR040758">
    <property type="entry name" value="PrmC_N"/>
</dbReference>
<evidence type="ECO:0000313" key="7">
    <source>
        <dbReference type="Proteomes" id="UP001627154"/>
    </source>
</evidence>
<evidence type="ECO:0000313" key="6">
    <source>
        <dbReference type="EMBL" id="KAL3404651.1"/>
    </source>
</evidence>
<dbReference type="PANTHER" id="PTHR18895:SF74">
    <property type="entry name" value="MTRF1L RELEASE FACTOR GLUTAMINE METHYLTRANSFERASE"/>
    <property type="match status" value="1"/>
</dbReference>
<dbReference type="NCBIfam" id="TIGR00536">
    <property type="entry name" value="hemK_fam"/>
    <property type="match status" value="1"/>
</dbReference>
<comment type="caution">
    <text evidence="6">The sequence shown here is derived from an EMBL/GenBank/DDBJ whole genome shotgun (WGS) entry which is preliminary data.</text>
</comment>
<evidence type="ECO:0000256" key="2">
    <source>
        <dbReference type="ARBA" id="ARBA00022679"/>
    </source>
</evidence>
<protein>
    <recommendedName>
        <fullName evidence="8">Peptide chain release factor N(5)-glutamine methyltransferase</fullName>
    </recommendedName>
</protein>
<dbReference type="InterPro" id="IPR050320">
    <property type="entry name" value="N5-glutamine_MTase"/>
</dbReference>
<proteinExistence type="predicted"/>
<dbReference type="Pfam" id="PF13847">
    <property type="entry name" value="Methyltransf_31"/>
    <property type="match status" value="1"/>
</dbReference>
<gene>
    <name evidence="6" type="ORF">TKK_002704</name>
</gene>
<organism evidence="6 7">
    <name type="scientific">Trichogramma kaykai</name>
    <dbReference type="NCBI Taxonomy" id="54128"/>
    <lineage>
        <taxon>Eukaryota</taxon>
        <taxon>Metazoa</taxon>
        <taxon>Ecdysozoa</taxon>
        <taxon>Arthropoda</taxon>
        <taxon>Hexapoda</taxon>
        <taxon>Insecta</taxon>
        <taxon>Pterygota</taxon>
        <taxon>Neoptera</taxon>
        <taxon>Endopterygota</taxon>
        <taxon>Hymenoptera</taxon>
        <taxon>Apocrita</taxon>
        <taxon>Proctotrupomorpha</taxon>
        <taxon>Chalcidoidea</taxon>
        <taxon>Trichogrammatidae</taxon>
        <taxon>Trichogramma</taxon>
    </lineage>
</organism>
<dbReference type="Pfam" id="PF17827">
    <property type="entry name" value="PrmC_N"/>
    <property type="match status" value="1"/>
</dbReference>
<dbReference type="InterPro" id="IPR025714">
    <property type="entry name" value="Methyltranfer_dom"/>
</dbReference>
<dbReference type="GO" id="GO:0008168">
    <property type="term" value="F:methyltransferase activity"/>
    <property type="evidence" value="ECO:0007669"/>
    <property type="project" value="UniProtKB-KW"/>
</dbReference>
<evidence type="ECO:0000259" key="5">
    <source>
        <dbReference type="Pfam" id="PF17827"/>
    </source>
</evidence>
<keyword evidence="1" id="KW-0489">Methyltransferase</keyword>
<name>A0ABD2XIW6_9HYME</name>
<accession>A0ABD2XIW6</accession>
<evidence type="ECO:0000256" key="3">
    <source>
        <dbReference type="ARBA" id="ARBA00022691"/>
    </source>
</evidence>
<sequence length="358" mass="40782">MLRNFAKRSIDSQKYKWEKMLLNRASNITAQSISLNRFCMKHEVDENTTSAAAAANSLAEIAKRWQQRFEEERISEGFESFAHIAAHVLGIKRSGLDAIMEKKLTQQQSQKLEELCLCRLSSMPVQYIVGEWDFRNITLKLEPPIFIPRVETEELVSIALNRIENMKKNPIKILEIGCGSGAICLSLLHSNQSIQLVAIDKNHHACTVTIENASNLKINKNLKVLNASITKKGSIQSEQNISTNEDVNFEKLKFDLIISNPPYIPTKKIFRLQPEIRLYEDFSALDGGKDGLDVIDAILKYACKALNSEGLVLLEVNHDHSQKIQELIKKMYSKELKYLATHKDIYGRDRIVEIIKNE</sequence>
<dbReference type="SUPFAM" id="SSF53335">
    <property type="entry name" value="S-adenosyl-L-methionine-dependent methyltransferases"/>
    <property type="match status" value="1"/>
</dbReference>
<evidence type="ECO:0000259" key="4">
    <source>
        <dbReference type="Pfam" id="PF13847"/>
    </source>
</evidence>
<dbReference type="PANTHER" id="PTHR18895">
    <property type="entry name" value="HEMK METHYLTRANSFERASE"/>
    <property type="match status" value="1"/>
</dbReference>
<evidence type="ECO:0000256" key="1">
    <source>
        <dbReference type="ARBA" id="ARBA00022603"/>
    </source>
</evidence>
<reference evidence="6 7" key="1">
    <citation type="journal article" date="2024" name="bioRxiv">
        <title>A reference genome for Trichogramma kaykai: A tiny desert-dwelling parasitoid wasp with competing sex-ratio distorters.</title>
        <authorList>
            <person name="Culotta J."/>
            <person name="Lindsey A.R."/>
        </authorList>
    </citation>
    <scope>NUCLEOTIDE SEQUENCE [LARGE SCALE GENOMIC DNA]</scope>
    <source>
        <strain evidence="6 7">KSX58</strain>
    </source>
</reference>
<keyword evidence="2" id="KW-0808">Transferase</keyword>
<dbReference type="EMBL" id="JBJJXI010000023">
    <property type="protein sequence ID" value="KAL3404651.1"/>
    <property type="molecule type" value="Genomic_DNA"/>
</dbReference>
<dbReference type="CDD" id="cd02440">
    <property type="entry name" value="AdoMet_MTases"/>
    <property type="match status" value="1"/>
</dbReference>
<dbReference type="InterPro" id="IPR002052">
    <property type="entry name" value="DNA_methylase_N6_adenine_CS"/>
</dbReference>